<evidence type="ECO:0000313" key="4">
    <source>
        <dbReference type="Proteomes" id="UP000295709"/>
    </source>
</evidence>
<keyword evidence="4" id="KW-1185">Reference proteome</keyword>
<reference evidence="1 3" key="1">
    <citation type="submission" date="2018-11" db="EMBL/GenBank/DDBJ databases">
        <title>Proposal to divide the Flavobacteriaceae and reorganize its genera based on Amino Acid Identity values calculated from whole genome sequences.</title>
        <authorList>
            <person name="Nicholson A.C."/>
            <person name="Gulvik C.A."/>
            <person name="Whitney A.M."/>
            <person name="Humrighouse B.W."/>
            <person name="Bell M."/>
            <person name="Holmes B."/>
            <person name="Steigerwalt A."/>
            <person name="Villarma A."/>
            <person name="Sheth M."/>
            <person name="Batra D."/>
            <person name="Pryor J."/>
            <person name="Bernardet J.-F."/>
            <person name="Hugo C."/>
            <person name="Kampfer P."/>
            <person name="Newman J."/>
            <person name="Mcquiston J.R."/>
        </authorList>
    </citation>
    <scope>NUCLEOTIDE SEQUENCE [LARGE SCALE GENOMIC DNA]</scope>
    <source>
        <strain evidence="1 3">DSM 15235</strain>
    </source>
</reference>
<organism evidence="1 3">
    <name type="scientific">Chryseobacterium daecheongense</name>
    <dbReference type="NCBI Taxonomy" id="192389"/>
    <lineage>
        <taxon>Bacteria</taxon>
        <taxon>Pseudomonadati</taxon>
        <taxon>Bacteroidota</taxon>
        <taxon>Flavobacteriia</taxon>
        <taxon>Flavobacteriales</taxon>
        <taxon>Weeksellaceae</taxon>
        <taxon>Chryseobacterium group</taxon>
        <taxon>Chryseobacterium</taxon>
    </lineage>
</organism>
<name>A0A3N0W2U1_9FLAO</name>
<dbReference type="RefSeq" id="WP_123261099.1">
    <property type="nucleotide sequence ID" value="NZ_RJTX01000001.1"/>
</dbReference>
<accession>A0A3N0W2U1</accession>
<proteinExistence type="predicted"/>
<dbReference type="OrthoDB" id="1496212at2"/>
<evidence type="ECO:0000313" key="1">
    <source>
        <dbReference type="EMBL" id="ROH99385.1"/>
    </source>
</evidence>
<protein>
    <submittedName>
        <fullName evidence="1">Uncharacterized protein</fullName>
    </submittedName>
</protein>
<dbReference type="Proteomes" id="UP000295709">
    <property type="component" value="Unassembled WGS sequence"/>
</dbReference>
<dbReference type="AlphaFoldDB" id="A0A3N0W2U1"/>
<sequence>MHFQEIKDNYYKDIPKKIKEFIPGFVSIFDEEDGIYPILGDLGNFIIDNINNEKYLSKIMFFINNAIENGGTDTCNAIILQIFDKYYDEIGNITEIEKYLTKKNKLKLKTYFQEYKK</sequence>
<evidence type="ECO:0000313" key="2">
    <source>
        <dbReference type="EMBL" id="TDX95718.1"/>
    </source>
</evidence>
<dbReference type="EMBL" id="RJTX01000001">
    <property type="protein sequence ID" value="ROH99385.1"/>
    <property type="molecule type" value="Genomic_DNA"/>
</dbReference>
<comment type="caution">
    <text evidence="1">The sequence shown here is derived from an EMBL/GenBank/DDBJ whole genome shotgun (WGS) entry which is preliminary data.</text>
</comment>
<evidence type="ECO:0000313" key="3">
    <source>
        <dbReference type="Proteomes" id="UP000269375"/>
    </source>
</evidence>
<dbReference type="EMBL" id="SOQW01000001">
    <property type="protein sequence ID" value="TDX95718.1"/>
    <property type="molecule type" value="Genomic_DNA"/>
</dbReference>
<reference evidence="2 4" key="2">
    <citation type="submission" date="2019-03" db="EMBL/GenBank/DDBJ databases">
        <title>Genomic Encyclopedia of Archaeal and Bacterial Type Strains, Phase II (KMG-II): from individual species to whole genera.</title>
        <authorList>
            <person name="Goeker M."/>
        </authorList>
    </citation>
    <scope>NUCLEOTIDE SEQUENCE [LARGE SCALE GENOMIC DNA]</scope>
    <source>
        <strain evidence="2 4">DSM 15235</strain>
    </source>
</reference>
<gene>
    <name evidence="2" type="ORF">BCF50_1501</name>
    <name evidence="1" type="ORF">EGI05_00365</name>
</gene>
<dbReference type="Proteomes" id="UP000269375">
    <property type="component" value="Unassembled WGS sequence"/>
</dbReference>